<protein>
    <submittedName>
        <fullName evidence="1">Uncharacterized protein</fullName>
    </submittedName>
</protein>
<comment type="caution">
    <text evidence="1">The sequence shown here is derived from an EMBL/GenBank/DDBJ whole genome shotgun (WGS) entry which is preliminary data.</text>
</comment>
<dbReference type="EMBL" id="LGRX02034078">
    <property type="protein sequence ID" value="KAK3238898.1"/>
    <property type="molecule type" value="Genomic_DNA"/>
</dbReference>
<name>A0AAE0ES51_9CHLO</name>
<dbReference type="Proteomes" id="UP001190700">
    <property type="component" value="Unassembled WGS sequence"/>
</dbReference>
<reference evidence="1 2" key="1">
    <citation type="journal article" date="2015" name="Genome Biol. Evol.">
        <title>Comparative Genomics of a Bacterivorous Green Alga Reveals Evolutionary Causalities and Consequences of Phago-Mixotrophic Mode of Nutrition.</title>
        <authorList>
            <person name="Burns J.A."/>
            <person name="Paasch A."/>
            <person name="Narechania A."/>
            <person name="Kim E."/>
        </authorList>
    </citation>
    <scope>NUCLEOTIDE SEQUENCE [LARGE SCALE GENOMIC DNA]</scope>
    <source>
        <strain evidence="1 2">PLY_AMNH</strain>
    </source>
</reference>
<gene>
    <name evidence="1" type="ORF">CYMTET_51133</name>
</gene>
<proteinExistence type="predicted"/>
<dbReference type="AlphaFoldDB" id="A0AAE0ES51"/>
<accession>A0AAE0ES51</accession>
<sequence length="73" mass="8421">MSHVFGPIARDEFTKLLDLDFEYDEYHLTLNELLYVVLPTILRGTALSPYDESARGCLYRFQHTTPALWVVTG</sequence>
<organism evidence="1 2">
    <name type="scientific">Cymbomonas tetramitiformis</name>
    <dbReference type="NCBI Taxonomy" id="36881"/>
    <lineage>
        <taxon>Eukaryota</taxon>
        <taxon>Viridiplantae</taxon>
        <taxon>Chlorophyta</taxon>
        <taxon>Pyramimonadophyceae</taxon>
        <taxon>Pyramimonadales</taxon>
        <taxon>Pyramimonadaceae</taxon>
        <taxon>Cymbomonas</taxon>
    </lineage>
</organism>
<keyword evidence="2" id="KW-1185">Reference proteome</keyword>
<evidence type="ECO:0000313" key="2">
    <source>
        <dbReference type="Proteomes" id="UP001190700"/>
    </source>
</evidence>
<evidence type="ECO:0000313" key="1">
    <source>
        <dbReference type="EMBL" id="KAK3238898.1"/>
    </source>
</evidence>